<dbReference type="EMBL" id="JAHEWX010000001">
    <property type="protein sequence ID" value="MBT1540210.1"/>
    <property type="molecule type" value="Genomic_DNA"/>
</dbReference>
<dbReference type="RefSeq" id="WP_056070860.1">
    <property type="nucleotide sequence ID" value="NZ_JAHEWX010000001.1"/>
</dbReference>
<organism evidence="2 3">
    <name type="scientific">Curtobacterium flaccumfaciens pv. flaccumfaciens</name>
    <dbReference type="NCBI Taxonomy" id="138532"/>
    <lineage>
        <taxon>Bacteria</taxon>
        <taxon>Bacillati</taxon>
        <taxon>Actinomycetota</taxon>
        <taxon>Actinomycetes</taxon>
        <taxon>Micrococcales</taxon>
        <taxon>Microbacteriaceae</taxon>
        <taxon>Curtobacterium</taxon>
    </lineage>
</organism>
<protein>
    <submittedName>
        <fullName evidence="2">Uncharacterized protein</fullName>
    </submittedName>
</protein>
<evidence type="ECO:0000313" key="3">
    <source>
        <dbReference type="Proteomes" id="UP000709437"/>
    </source>
</evidence>
<feature type="transmembrane region" description="Helical" evidence="1">
    <location>
        <begin position="60"/>
        <end position="82"/>
    </location>
</feature>
<dbReference type="AlphaFoldDB" id="A0A9Q2W350"/>
<keyword evidence="1" id="KW-1133">Transmembrane helix</keyword>
<name>A0A9Q2W350_9MICO</name>
<sequence length="90" mass="9285">MRRAVPVLVLAVIAVVAAVVCGFALHAAGPLNPVSGWSGPAERGFVSTKSQYDSMLTSVHVAEVAAVVVVVAVLAAVVVALVTRRRRARP</sequence>
<keyword evidence="1" id="KW-0472">Membrane</keyword>
<accession>A0A9Q2W350</accession>
<comment type="caution">
    <text evidence="2">The sequence shown here is derived from an EMBL/GenBank/DDBJ whole genome shotgun (WGS) entry which is preliminary data.</text>
</comment>
<evidence type="ECO:0000313" key="2">
    <source>
        <dbReference type="EMBL" id="MBT1540210.1"/>
    </source>
</evidence>
<gene>
    <name evidence="2" type="ORF">KK103_00395</name>
</gene>
<proteinExistence type="predicted"/>
<evidence type="ECO:0000256" key="1">
    <source>
        <dbReference type="SAM" id="Phobius"/>
    </source>
</evidence>
<dbReference type="Proteomes" id="UP000709437">
    <property type="component" value="Unassembled WGS sequence"/>
</dbReference>
<reference evidence="2" key="1">
    <citation type="submission" date="2021-05" db="EMBL/GenBank/DDBJ databases">
        <title>Whole genome sequence of Curtobacterium flaccumfaciens pv. flaccumfaciens strain CFBP 3417.</title>
        <authorList>
            <person name="Osdaghi E."/>
            <person name="Taghouti G."/>
            <person name="Portier P."/>
            <person name="Fazliarab A."/>
            <person name="Taghavi S.M."/>
            <person name="Briand M."/>
            <person name="Le-Saux M."/>
            <person name="Jacques M.-A."/>
        </authorList>
    </citation>
    <scope>NUCLEOTIDE SEQUENCE</scope>
    <source>
        <strain evidence="2">CFBP 3417</strain>
    </source>
</reference>
<keyword evidence="1" id="KW-0812">Transmembrane</keyword>